<dbReference type="Proteomes" id="UP000510721">
    <property type="component" value="Plasmid pEmeITTGR7c"/>
</dbReference>
<dbReference type="InterPro" id="IPR052894">
    <property type="entry name" value="AsmA-related"/>
</dbReference>
<dbReference type="EMBL" id="CP041241">
    <property type="protein sequence ID" value="QLL66279.1"/>
    <property type="molecule type" value="Genomic_DNA"/>
</dbReference>
<evidence type="ECO:0000259" key="2">
    <source>
        <dbReference type="Pfam" id="PF05170"/>
    </source>
</evidence>
<feature type="region of interest" description="Disordered" evidence="1">
    <location>
        <begin position="958"/>
        <end position="1002"/>
    </location>
</feature>
<gene>
    <name evidence="3" type="ORF">FKV68_30545</name>
</gene>
<feature type="compositionally biased region" description="Polar residues" evidence="1">
    <location>
        <begin position="987"/>
        <end position="1002"/>
    </location>
</feature>
<protein>
    <submittedName>
        <fullName evidence="3">AsmA family protein</fullName>
    </submittedName>
</protein>
<organism evidence="3 4">
    <name type="scientific">Sinorhizobium mexicanum</name>
    <dbReference type="NCBI Taxonomy" id="375549"/>
    <lineage>
        <taxon>Bacteria</taxon>
        <taxon>Pseudomonadati</taxon>
        <taxon>Pseudomonadota</taxon>
        <taxon>Alphaproteobacteria</taxon>
        <taxon>Hyphomicrobiales</taxon>
        <taxon>Rhizobiaceae</taxon>
        <taxon>Sinorhizobium/Ensifer group</taxon>
        <taxon>Sinorhizobium</taxon>
    </lineage>
</organism>
<dbReference type="AlphaFoldDB" id="A0A859R3Z0"/>
<evidence type="ECO:0000313" key="4">
    <source>
        <dbReference type="Proteomes" id="UP000510721"/>
    </source>
</evidence>
<proteinExistence type="predicted"/>
<reference evidence="3 4" key="1">
    <citation type="submission" date="2019-06" db="EMBL/GenBank/DDBJ databases">
        <title>Complete genome sequence of Ensifer mexicanus ITTG R7 isolated from nodules of Acacia angustissima (Mill.) Kuntze.</title>
        <authorList>
            <person name="Rincon-Rosales R."/>
            <person name="Rogel M.A."/>
            <person name="Guerrero G."/>
            <person name="Rincon-Molina C.I."/>
            <person name="Lopez-Lopez A."/>
            <person name="Martinez-Romero E."/>
        </authorList>
    </citation>
    <scope>NUCLEOTIDE SEQUENCE [LARGE SCALE GENOMIC DNA]</scope>
    <source>
        <strain evidence="3 4">ITTG R7</strain>
        <plasmid evidence="4">pemeittgr7c</plasmid>
    </source>
</reference>
<name>A0A859R3Z0_9HYPH</name>
<sequence>MRRYFLGLLALGALAVASIVVLPSLVSSEWIRGKLGRQLSAATGSSISLNGPVRLSAFPHLAVLAEDVALSAETQGITAEFGEVAGSVTLSSLWSDRLHIKEIKVDRPVIVLSEGTGRASTKEAGGNDQAEQGDPLAAVATFLERSAIDSISIAGGTFIRKDAAGSEQTVTDVDLSLTAPSIDDELSLSASARMAERRYETTLTISSLQSLLQRRPTDMTVSLQADPASGLSEFEAVGQVALNANGSYQIRGGKLRVGEQAFGLDTLFIPGKRPRILADLDADRLDLGPFAEATSGSSQSEAGSADPASPASLRFLADFDSDMSVHVGTLTLGDMSASDVSLVAELKDGELSARLEHLRIDAGSIAANVSTDVRDDEPTFQGHISSDGLDIDKLATLMGQSVPLSGALTIDTAFAFRGLSGDTLRETLNLTGNIGMRDATFVAPNVADESMREVKAKKLAIRIDDLTKPVHLSGSLAWRDKPIAVDLQMPVRDLLLNKNPGTTDIPLKLQMRMSDASLAIDGKAVLPSQYVGKLDFSTADLDAFLTWLGRSGAESVGLLAFKGDVSGSPTGVSFERAILSINGVQGSGNGSVEFTAPTKISSALSFDELDFARLAGAHSPAPEAKAKKAKGDKTSPDAPLDLSALQSIDATIKLNAKKLGYGRVFAGPVATSLIVSDGVASLALPKSPFYGGQVAASLKADGSQSEPAIALQASISGASAAPLLTDMAGFRHLEGALQAKFDIAGAGGTTKAMANSLRGTANVRFSDGAIRGLDIADVYNNLVGLMSSGFKQDQNNATAFTELGASFAIERGVAQTEDIKLVGPLVRMTGKGAANLAESSLNFRLDPRVVASLEGQGAEISTDGIGVPVVVEGSFANPRIYPDLSGLLKDPGAALAALKKIGLPTDKLRIDGLLTKGKKSGPVENLIRGNVEKMLKGEDNQLSIEEIITGNAANRDQALPTQEAGPEPAQPEATNEQPPQGAEQPDQESGGSLESLFNQIFR</sequence>
<keyword evidence="3" id="KW-0614">Plasmid</keyword>
<accession>A0A859R3Z0</accession>
<dbReference type="PANTHER" id="PTHR30441:SF4">
    <property type="entry name" value="PROTEIN ASMA"/>
    <property type="match status" value="1"/>
</dbReference>
<dbReference type="PANTHER" id="PTHR30441">
    <property type="entry name" value="DUF748 DOMAIN-CONTAINING PROTEIN"/>
    <property type="match status" value="1"/>
</dbReference>
<feature type="domain" description="AsmA" evidence="2">
    <location>
        <begin position="6"/>
        <end position="185"/>
    </location>
</feature>
<dbReference type="KEGG" id="emx:FKV68_30545"/>
<dbReference type="InterPro" id="IPR007844">
    <property type="entry name" value="AsmA"/>
</dbReference>
<feature type="domain" description="AsmA" evidence="2">
    <location>
        <begin position="599"/>
        <end position="818"/>
    </location>
</feature>
<keyword evidence="4" id="KW-1185">Reference proteome</keyword>
<evidence type="ECO:0000313" key="3">
    <source>
        <dbReference type="EMBL" id="QLL66279.1"/>
    </source>
</evidence>
<dbReference type="GO" id="GO:0005886">
    <property type="term" value="C:plasma membrane"/>
    <property type="evidence" value="ECO:0007669"/>
    <property type="project" value="TreeGrafter"/>
</dbReference>
<dbReference type="GO" id="GO:0090313">
    <property type="term" value="P:regulation of protein targeting to membrane"/>
    <property type="evidence" value="ECO:0007669"/>
    <property type="project" value="TreeGrafter"/>
</dbReference>
<evidence type="ECO:0000256" key="1">
    <source>
        <dbReference type="SAM" id="MobiDB-lite"/>
    </source>
</evidence>
<geneLocation type="plasmid" evidence="4">
    <name>pemeittgr7c</name>
</geneLocation>
<dbReference type="Pfam" id="PF05170">
    <property type="entry name" value="AsmA"/>
    <property type="match status" value="2"/>
</dbReference>
<dbReference type="RefSeq" id="WP_180943962.1">
    <property type="nucleotide sequence ID" value="NZ_CP041241.1"/>
</dbReference>